<evidence type="ECO:0000256" key="6">
    <source>
        <dbReference type="ARBA" id="ARBA00023098"/>
    </source>
</evidence>
<gene>
    <name evidence="10" type="primary">plsY</name>
    <name evidence="11" type="ORF">I6U51_17120</name>
</gene>
<accession>A0A934M7Z5</accession>
<keyword evidence="4 10" id="KW-0812">Transmembrane</keyword>
<dbReference type="HAMAP" id="MF_01043">
    <property type="entry name" value="PlsY"/>
    <property type="match status" value="1"/>
</dbReference>
<dbReference type="GO" id="GO:0043772">
    <property type="term" value="F:acyl-phosphate glycerol-3-phosphate acyltransferase activity"/>
    <property type="evidence" value="ECO:0007669"/>
    <property type="project" value="UniProtKB-UniRule"/>
</dbReference>
<comment type="subunit">
    <text evidence="10">Probably interacts with PlsX.</text>
</comment>
<comment type="pathway">
    <text evidence="10">Lipid metabolism; phospholipid metabolism.</text>
</comment>
<evidence type="ECO:0000256" key="3">
    <source>
        <dbReference type="ARBA" id="ARBA00022679"/>
    </source>
</evidence>
<keyword evidence="3 10" id="KW-0808">Transferase</keyword>
<dbReference type="NCBIfam" id="TIGR00023">
    <property type="entry name" value="glycerol-3-phosphate 1-O-acyltransferase PlsY"/>
    <property type="match status" value="1"/>
</dbReference>
<feature type="transmembrane region" description="Helical" evidence="10">
    <location>
        <begin position="86"/>
        <end position="105"/>
    </location>
</feature>
<evidence type="ECO:0000256" key="1">
    <source>
        <dbReference type="ARBA" id="ARBA00022475"/>
    </source>
</evidence>
<evidence type="ECO:0000313" key="12">
    <source>
        <dbReference type="Proteomes" id="UP000622687"/>
    </source>
</evidence>
<dbReference type="PANTHER" id="PTHR30309:SF0">
    <property type="entry name" value="GLYCEROL-3-PHOSPHATE ACYLTRANSFERASE-RELATED"/>
    <property type="match status" value="1"/>
</dbReference>
<evidence type="ECO:0000313" key="11">
    <source>
        <dbReference type="EMBL" id="MBI6874396.1"/>
    </source>
</evidence>
<comment type="catalytic activity">
    <reaction evidence="10">
        <text>an acyl phosphate + sn-glycerol 3-phosphate = a 1-acyl-sn-glycero-3-phosphate + phosphate</text>
        <dbReference type="Rhea" id="RHEA:34075"/>
        <dbReference type="ChEBI" id="CHEBI:43474"/>
        <dbReference type="ChEBI" id="CHEBI:57597"/>
        <dbReference type="ChEBI" id="CHEBI:57970"/>
        <dbReference type="ChEBI" id="CHEBI:59918"/>
        <dbReference type="EC" id="2.3.1.275"/>
    </reaction>
</comment>
<organism evidence="11 12">
    <name type="scientific">Clostridium aciditolerans</name>
    <dbReference type="NCBI Taxonomy" id="339861"/>
    <lineage>
        <taxon>Bacteria</taxon>
        <taxon>Bacillati</taxon>
        <taxon>Bacillota</taxon>
        <taxon>Clostridia</taxon>
        <taxon>Eubacteriales</taxon>
        <taxon>Clostridiaceae</taxon>
        <taxon>Clostridium</taxon>
    </lineage>
</organism>
<dbReference type="RefSeq" id="WP_211143779.1">
    <property type="nucleotide sequence ID" value="NZ_JAEEGB010000026.1"/>
</dbReference>
<dbReference type="EMBL" id="JAEEGB010000026">
    <property type="protein sequence ID" value="MBI6874396.1"/>
    <property type="molecule type" value="Genomic_DNA"/>
</dbReference>
<feature type="transmembrane region" description="Helical" evidence="10">
    <location>
        <begin position="54"/>
        <end position="74"/>
    </location>
</feature>
<dbReference type="Pfam" id="PF02660">
    <property type="entry name" value="G3P_acyltransf"/>
    <property type="match status" value="1"/>
</dbReference>
<reference evidence="11" key="1">
    <citation type="submission" date="2020-12" db="EMBL/GenBank/DDBJ databases">
        <title>Clostridium thailandense sp. nov., a novel acetogenic bacterium isolated from peat land soil in Thailand.</title>
        <authorList>
            <person name="Chaikitkaew S."/>
            <person name="Birkeland N.K."/>
        </authorList>
    </citation>
    <scope>NUCLEOTIDE SEQUENCE</scope>
    <source>
        <strain evidence="11">DSM 17425</strain>
    </source>
</reference>
<dbReference type="AlphaFoldDB" id="A0A934M7Z5"/>
<dbReference type="GO" id="GO:0005886">
    <property type="term" value="C:plasma membrane"/>
    <property type="evidence" value="ECO:0007669"/>
    <property type="project" value="UniProtKB-SubCell"/>
</dbReference>
<evidence type="ECO:0000256" key="2">
    <source>
        <dbReference type="ARBA" id="ARBA00022516"/>
    </source>
</evidence>
<comment type="caution">
    <text evidence="11">The sequence shown here is derived from an EMBL/GenBank/DDBJ whole genome shotgun (WGS) entry which is preliminary data.</text>
</comment>
<dbReference type="GO" id="GO:0008654">
    <property type="term" value="P:phospholipid biosynthetic process"/>
    <property type="evidence" value="ECO:0007669"/>
    <property type="project" value="UniProtKB-UniRule"/>
</dbReference>
<evidence type="ECO:0000256" key="7">
    <source>
        <dbReference type="ARBA" id="ARBA00023136"/>
    </source>
</evidence>
<comment type="subcellular location">
    <subcellularLocation>
        <location evidence="10">Cell membrane</location>
        <topology evidence="10">Multi-pass membrane protein</topology>
    </subcellularLocation>
</comment>
<dbReference type="EC" id="2.3.1.275" evidence="10"/>
<keyword evidence="9 10" id="KW-1208">Phospholipid metabolism</keyword>
<feature type="transmembrane region" description="Helical" evidence="10">
    <location>
        <begin position="117"/>
        <end position="138"/>
    </location>
</feature>
<keyword evidence="11" id="KW-0012">Acyltransferase</keyword>
<keyword evidence="12" id="KW-1185">Reference proteome</keyword>
<keyword evidence="2 10" id="KW-0444">Lipid biosynthesis</keyword>
<evidence type="ECO:0000256" key="4">
    <source>
        <dbReference type="ARBA" id="ARBA00022692"/>
    </source>
</evidence>
<comment type="function">
    <text evidence="10">Catalyzes the transfer of an acyl group from acyl-phosphate (acyl-PO(4)) to glycerol-3-phosphate (G3P) to form lysophosphatidic acid (LPA). This enzyme utilizes acyl-phosphate as fatty acyl donor, but not acyl-CoA or acyl-ACP.</text>
</comment>
<evidence type="ECO:0000256" key="9">
    <source>
        <dbReference type="ARBA" id="ARBA00023264"/>
    </source>
</evidence>
<evidence type="ECO:0000256" key="5">
    <source>
        <dbReference type="ARBA" id="ARBA00022989"/>
    </source>
</evidence>
<protein>
    <recommendedName>
        <fullName evidence="10">Glycerol-3-phosphate acyltransferase</fullName>
    </recommendedName>
    <alternativeName>
        <fullName evidence="10">Acyl-PO4 G3P acyltransferase</fullName>
    </alternativeName>
    <alternativeName>
        <fullName evidence="10">Acyl-phosphate--glycerol-3-phosphate acyltransferase</fullName>
    </alternativeName>
    <alternativeName>
        <fullName evidence="10">G3P acyltransferase</fullName>
        <shortName evidence="10">GPAT</shortName>
        <ecNumber evidence="10">2.3.1.275</ecNumber>
    </alternativeName>
    <alternativeName>
        <fullName evidence="10">Lysophosphatidic acid synthase</fullName>
        <shortName evidence="10">LPA synthase</shortName>
    </alternativeName>
</protein>
<keyword evidence="8 10" id="KW-0594">Phospholipid biosynthesis</keyword>
<dbReference type="Proteomes" id="UP000622687">
    <property type="component" value="Unassembled WGS sequence"/>
</dbReference>
<keyword evidence="5 10" id="KW-1133">Transmembrane helix</keyword>
<keyword evidence="1 10" id="KW-1003">Cell membrane</keyword>
<evidence type="ECO:0000256" key="10">
    <source>
        <dbReference type="HAMAP-Rule" id="MF_01043"/>
    </source>
</evidence>
<dbReference type="PANTHER" id="PTHR30309">
    <property type="entry name" value="INNER MEMBRANE PROTEIN YGIH"/>
    <property type="match status" value="1"/>
</dbReference>
<name>A0A934M7Z5_9CLOT</name>
<proteinExistence type="inferred from homology"/>
<dbReference type="SMART" id="SM01207">
    <property type="entry name" value="G3P_acyltransf"/>
    <property type="match status" value="1"/>
</dbReference>
<keyword evidence="6 10" id="KW-0443">Lipid metabolism</keyword>
<feature type="transmembrane region" description="Helical" evidence="10">
    <location>
        <begin position="150"/>
        <end position="182"/>
    </location>
</feature>
<comment type="similarity">
    <text evidence="10">Belongs to the PlsY family.</text>
</comment>
<sequence>MIILITIIISFLCGSIPTGYLITKKFCGIDIRTKGSGNIGSTNVKRIAGAKISIITQIIDILKGMIPVAIGIYLARTIKLPISTNAYISIVAIAVVLGHDYTPFLSFKGGKGVNTTLGAFFLFVPIPILAGVAVHFILRLFTSIVSVRSIATGLTIPIVCIIMKLPISLVVSTTIACVLMVIRHKDNLVRIIHNQEK</sequence>
<dbReference type="InterPro" id="IPR003811">
    <property type="entry name" value="G3P_acylTferase_PlsY"/>
</dbReference>
<keyword evidence="7 10" id="KW-0472">Membrane</keyword>
<evidence type="ECO:0000256" key="8">
    <source>
        <dbReference type="ARBA" id="ARBA00023209"/>
    </source>
</evidence>